<dbReference type="EMBL" id="WNME01000023">
    <property type="protein sequence ID" value="MUB66226.1"/>
    <property type="molecule type" value="Genomic_DNA"/>
</dbReference>
<dbReference type="Pfam" id="PF00005">
    <property type="entry name" value="ABC_tran"/>
    <property type="match status" value="1"/>
</dbReference>
<keyword evidence="3" id="KW-0547">Nucleotide-binding</keyword>
<evidence type="ECO:0000259" key="6">
    <source>
        <dbReference type="PROSITE" id="PS50893"/>
    </source>
</evidence>
<dbReference type="SUPFAM" id="SSF52540">
    <property type="entry name" value="P-loop containing nucleoside triphosphate hydrolases"/>
    <property type="match status" value="1"/>
</dbReference>
<evidence type="ECO:0000256" key="1">
    <source>
        <dbReference type="ARBA" id="ARBA00005417"/>
    </source>
</evidence>
<name>A0AAW9WNT8_9FIRM</name>
<dbReference type="Gene3D" id="3.40.50.300">
    <property type="entry name" value="P-loop containing nucleotide triphosphate hydrolases"/>
    <property type="match status" value="1"/>
</dbReference>
<evidence type="ECO:0000256" key="3">
    <source>
        <dbReference type="ARBA" id="ARBA00022741"/>
    </source>
</evidence>
<feature type="region of interest" description="Disordered" evidence="5">
    <location>
        <begin position="346"/>
        <end position="371"/>
    </location>
</feature>
<accession>A0AAW9WNT8</accession>
<evidence type="ECO:0000256" key="5">
    <source>
        <dbReference type="SAM" id="MobiDB-lite"/>
    </source>
</evidence>
<evidence type="ECO:0000313" key="8">
    <source>
        <dbReference type="Proteomes" id="UP000434223"/>
    </source>
</evidence>
<dbReference type="AlphaFoldDB" id="A0AAW9WNT8"/>
<comment type="caution">
    <text evidence="7">The sequence shown here is derived from an EMBL/GenBank/DDBJ whole genome shotgun (WGS) entry which is preliminary data.</text>
</comment>
<sequence length="371" mass="40600">MSVCLIAAEIKNQEENELIEVKNLVKDYGGHLAVDHLNFTIEDGQIYGFLGPNGAGKSTTMNIMTGYIGATEGDVLINGHNILEEPEEAKKCIGYLPELPPLYADMTVMEQLDFAAELKQIPKKERKEAIGEVVALAKLEDVQGRLIRNLSKGYRQRVGLAQAVLGMPPVIILDEPTVGLDPKQIIEIRDTIRELGEKHTVILSSHILSEVSAVCDHILIIDHGKLIASDTPENLERQMAGASGMELLVKGQEETIREILEPIRGVEEIAVNENGGEDVRKVTFRLAAESEGSDYAEAAASSPDGASQTDIRETIFFAFADRKIPILSMQTTKASLEQVFLELTAEDTLDTADGEDASDEDSVMETEKEEV</sequence>
<reference evidence="7 8" key="1">
    <citation type="submission" date="2019-09" db="EMBL/GenBank/DDBJ databases">
        <title>Draft genome sequencing of Hungatella hathewayi 123Y-2.</title>
        <authorList>
            <person name="Lv Q."/>
            <person name="Li S."/>
        </authorList>
    </citation>
    <scope>NUCLEOTIDE SEQUENCE [LARGE SCALE GENOMIC DNA]</scope>
    <source>
        <strain evidence="7 8">123Y-2</strain>
    </source>
</reference>
<dbReference type="PANTHER" id="PTHR43335">
    <property type="entry name" value="ABC TRANSPORTER, ATP-BINDING PROTEIN"/>
    <property type="match status" value="1"/>
</dbReference>
<organism evidence="7 8">
    <name type="scientific">Hungatella hathewayi</name>
    <dbReference type="NCBI Taxonomy" id="154046"/>
    <lineage>
        <taxon>Bacteria</taxon>
        <taxon>Bacillati</taxon>
        <taxon>Bacillota</taxon>
        <taxon>Clostridia</taxon>
        <taxon>Lachnospirales</taxon>
        <taxon>Lachnospiraceae</taxon>
        <taxon>Hungatella</taxon>
    </lineage>
</organism>
<evidence type="ECO:0000256" key="2">
    <source>
        <dbReference type="ARBA" id="ARBA00022448"/>
    </source>
</evidence>
<protein>
    <submittedName>
        <fullName evidence="7">ATP-binding cassette domain-containing protein</fullName>
    </submittedName>
</protein>
<dbReference type="Proteomes" id="UP000434223">
    <property type="component" value="Unassembled WGS sequence"/>
</dbReference>
<evidence type="ECO:0000313" key="7">
    <source>
        <dbReference type="EMBL" id="MUB66226.1"/>
    </source>
</evidence>
<dbReference type="InterPro" id="IPR027417">
    <property type="entry name" value="P-loop_NTPase"/>
</dbReference>
<comment type="similarity">
    <text evidence="1">Belongs to the ABC transporter superfamily.</text>
</comment>
<dbReference type="GO" id="GO:0005524">
    <property type="term" value="F:ATP binding"/>
    <property type="evidence" value="ECO:0007669"/>
    <property type="project" value="UniProtKB-KW"/>
</dbReference>
<dbReference type="GO" id="GO:0016887">
    <property type="term" value="F:ATP hydrolysis activity"/>
    <property type="evidence" value="ECO:0007669"/>
    <property type="project" value="InterPro"/>
</dbReference>
<dbReference type="PANTHER" id="PTHR43335:SF4">
    <property type="entry name" value="ABC TRANSPORTER, ATP-BINDING PROTEIN"/>
    <property type="match status" value="1"/>
</dbReference>
<dbReference type="InterPro" id="IPR003593">
    <property type="entry name" value="AAA+_ATPase"/>
</dbReference>
<dbReference type="SMART" id="SM00382">
    <property type="entry name" value="AAA"/>
    <property type="match status" value="1"/>
</dbReference>
<dbReference type="CDD" id="cd03230">
    <property type="entry name" value="ABC_DR_subfamily_A"/>
    <property type="match status" value="1"/>
</dbReference>
<proteinExistence type="inferred from homology"/>
<dbReference type="PROSITE" id="PS50893">
    <property type="entry name" value="ABC_TRANSPORTER_2"/>
    <property type="match status" value="1"/>
</dbReference>
<evidence type="ECO:0000256" key="4">
    <source>
        <dbReference type="ARBA" id="ARBA00022840"/>
    </source>
</evidence>
<keyword evidence="4 7" id="KW-0067">ATP-binding</keyword>
<dbReference type="InterPro" id="IPR003439">
    <property type="entry name" value="ABC_transporter-like_ATP-bd"/>
</dbReference>
<keyword evidence="2" id="KW-0813">Transport</keyword>
<feature type="domain" description="ABC transporter" evidence="6">
    <location>
        <begin position="19"/>
        <end position="248"/>
    </location>
</feature>
<gene>
    <name evidence="7" type="ORF">GNE07_24690</name>
</gene>